<proteinExistence type="predicted"/>
<dbReference type="Pfam" id="PF05033">
    <property type="entry name" value="Pre-SET"/>
    <property type="match status" value="1"/>
</dbReference>
<evidence type="ECO:0000256" key="3">
    <source>
        <dbReference type="SAM" id="MobiDB-lite"/>
    </source>
</evidence>
<evidence type="ECO:0000256" key="1">
    <source>
        <dbReference type="ARBA" id="ARBA00004286"/>
    </source>
</evidence>
<dbReference type="Gene3D" id="2.170.270.10">
    <property type="entry name" value="SET domain"/>
    <property type="match status" value="1"/>
</dbReference>
<feature type="domain" description="Pre-SET" evidence="5">
    <location>
        <begin position="486"/>
        <end position="581"/>
    </location>
</feature>
<dbReference type="SMART" id="SM00317">
    <property type="entry name" value="SET"/>
    <property type="match status" value="1"/>
</dbReference>
<dbReference type="Gene3D" id="1.10.8.850">
    <property type="entry name" value="Histone-lysine N methyltransferase , C-terminal domain-like"/>
    <property type="match status" value="1"/>
</dbReference>
<accession>A0A9R0JVE6</accession>
<dbReference type="PROSITE" id="PS50280">
    <property type="entry name" value="SET"/>
    <property type="match status" value="1"/>
</dbReference>
<dbReference type="InterPro" id="IPR025776">
    <property type="entry name" value="SUVR4/1/2"/>
</dbReference>
<reference evidence="6" key="1">
    <citation type="journal article" date="2021" name="Nat. Commun.">
        <title>Genomic analyses provide insights into spinach domestication and the genetic basis of agronomic traits.</title>
        <authorList>
            <person name="Cai X."/>
            <person name="Sun X."/>
            <person name="Xu C."/>
            <person name="Sun H."/>
            <person name="Wang X."/>
            <person name="Ge C."/>
            <person name="Zhang Z."/>
            <person name="Wang Q."/>
            <person name="Fei Z."/>
            <person name="Jiao C."/>
            <person name="Wang Q."/>
        </authorList>
    </citation>
    <scope>NUCLEOTIDE SEQUENCE [LARGE SCALE GENOMIC DNA]</scope>
    <source>
        <strain evidence="6">cv. Varoflay</strain>
    </source>
</reference>
<sequence>MAPSQKVKAAFKAMKDIGIPEEKTKPALKKLLTLFEKNWDLIEEENYRVLADTIFEYEDSEAAEKEKKKIPGNVDQGEVFEEAAQMQDEVQDEPERPLKRLRLKHQGQAAPSHGQHSPSSACALKTPKPEPGEPEASPSQQVRPLTGPPQPVVFTRNKGKQPVSPQVCQKDKRTAPERTSQALQIKEPGVTPRQKQPTLIIPKDEPFTDDMVSLEPLAVVRPDRTQKEVPSNSTNPAGSQAECVHPEVSKSINGVDKGLETLASPSSEENQIQEADVSKKSPANIDIAASSLGEVKLSLSCNPRPEANGFCFPDLQAVLKKVNDNCLTKYKIMDPEFSVIKVMEEFCEYAGKLGTKVDGVHQERADNMVVVMDTNPTSASNSEPACVQSDDQSVEKDSIVADLNTKSLVVVQQQQQLNPSSMQILDVTSDITRGMETVKVSLEKSDCDSLPLFHYITQNVVAHKADINFSLAQIGDQDCCQSCVGDCSALSPLCNCARRGGGESSYTSDGLVTEEFLDKCISMVQNPEKDYLVYCKECPLERLKNEDPDPCKGHLKRTFIKECWTKCDCNKNCGNRVVQHGISHELQVFWTGEGKGWGLRTLEDLPKGSFVCEYVGEVLTSSELHERNLRESNDKHSYAVLLDTEWGTRALKEAEILCLDATVYGNVARFINHRCSDANLIEIPVEVETPNHHYYHVALFTTRKISAFEELTWDYGVDFDDGEHHNKAFRCLCGSNFCRNMKRSSRSRSTLTLQ</sequence>
<evidence type="ECO:0000313" key="7">
    <source>
        <dbReference type="RefSeq" id="XP_021848545.1"/>
    </source>
</evidence>
<evidence type="ECO:0000259" key="5">
    <source>
        <dbReference type="PROSITE" id="PS50867"/>
    </source>
</evidence>
<gene>
    <name evidence="7" type="primary">LOC110788214</name>
</gene>
<dbReference type="CDD" id="cd10538">
    <property type="entry name" value="SET_SETDB-like"/>
    <property type="match status" value="1"/>
</dbReference>
<dbReference type="Proteomes" id="UP000813463">
    <property type="component" value="Chromosome 6"/>
</dbReference>
<dbReference type="Pfam" id="PF00856">
    <property type="entry name" value="SET"/>
    <property type="match status" value="1"/>
</dbReference>
<dbReference type="GeneID" id="110788214"/>
<dbReference type="SUPFAM" id="SSF82199">
    <property type="entry name" value="SET domain"/>
    <property type="match status" value="1"/>
</dbReference>
<protein>
    <submittedName>
        <fullName evidence="7">Probable inactive histone-lysine N-methyltransferase SUVR2</fullName>
    </submittedName>
</protein>
<keyword evidence="2" id="KW-0158">Chromosome</keyword>
<dbReference type="GO" id="GO:0005694">
    <property type="term" value="C:chromosome"/>
    <property type="evidence" value="ECO:0007669"/>
    <property type="project" value="UniProtKB-SubCell"/>
</dbReference>
<comment type="subcellular location">
    <subcellularLocation>
        <location evidence="1">Chromosome</location>
    </subcellularLocation>
</comment>
<evidence type="ECO:0000313" key="6">
    <source>
        <dbReference type="Proteomes" id="UP000813463"/>
    </source>
</evidence>
<dbReference type="GO" id="GO:0042054">
    <property type="term" value="F:histone methyltransferase activity"/>
    <property type="evidence" value="ECO:0007669"/>
    <property type="project" value="InterPro"/>
</dbReference>
<dbReference type="PROSITE" id="PS50867">
    <property type="entry name" value="PRE_SET"/>
    <property type="match status" value="1"/>
</dbReference>
<dbReference type="RefSeq" id="XP_021848545.1">
    <property type="nucleotide sequence ID" value="XM_021992853.2"/>
</dbReference>
<feature type="region of interest" description="Disordered" evidence="3">
    <location>
        <begin position="61"/>
        <end position="206"/>
    </location>
</feature>
<dbReference type="InterPro" id="IPR043017">
    <property type="entry name" value="WIYLD_dom_sf"/>
</dbReference>
<dbReference type="OrthoDB" id="308383at2759"/>
<dbReference type="InterPro" id="IPR007728">
    <property type="entry name" value="Pre-SET_dom"/>
</dbReference>
<reference evidence="7" key="2">
    <citation type="submission" date="2025-08" db="UniProtKB">
        <authorList>
            <consortium name="RefSeq"/>
        </authorList>
    </citation>
    <scope>IDENTIFICATION</scope>
    <source>
        <tissue evidence="7">Leaf</tissue>
    </source>
</reference>
<dbReference type="InterPro" id="IPR046341">
    <property type="entry name" value="SET_dom_sf"/>
</dbReference>
<dbReference type="GO" id="GO:0008270">
    <property type="term" value="F:zinc ion binding"/>
    <property type="evidence" value="ECO:0007669"/>
    <property type="project" value="InterPro"/>
</dbReference>
<name>A0A9R0JVE6_SPIOL</name>
<dbReference type="GO" id="GO:0005634">
    <property type="term" value="C:nucleus"/>
    <property type="evidence" value="ECO:0007669"/>
    <property type="project" value="InterPro"/>
</dbReference>
<organism evidence="6 7">
    <name type="scientific">Spinacia oleracea</name>
    <name type="common">Spinach</name>
    <dbReference type="NCBI Taxonomy" id="3562"/>
    <lineage>
        <taxon>Eukaryota</taxon>
        <taxon>Viridiplantae</taxon>
        <taxon>Streptophyta</taxon>
        <taxon>Embryophyta</taxon>
        <taxon>Tracheophyta</taxon>
        <taxon>Spermatophyta</taxon>
        <taxon>Magnoliopsida</taxon>
        <taxon>eudicotyledons</taxon>
        <taxon>Gunneridae</taxon>
        <taxon>Pentapetalae</taxon>
        <taxon>Caryophyllales</taxon>
        <taxon>Chenopodiaceae</taxon>
        <taxon>Chenopodioideae</taxon>
        <taxon>Anserineae</taxon>
        <taxon>Spinacia</taxon>
    </lineage>
</organism>
<dbReference type="InterPro" id="IPR018848">
    <property type="entry name" value="WIYLD_domain"/>
</dbReference>
<dbReference type="PANTHER" id="PTHR46450">
    <property type="entry name" value="INACTIVE HISTONE-LYSINE N-METHYLTRANSFERASE SUVR1-RELATED"/>
    <property type="match status" value="1"/>
</dbReference>
<dbReference type="PANTHER" id="PTHR46450:SF1">
    <property type="entry name" value="INACTIVE HISTONE-LYSINE N-METHYLTRANSFERASE SUVR1-RELATED"/>
    <property type="match status" value="1"/>
</dbReference>
<feature type="domain" description="SET" evidence="4">
    <location>
        <begin position="584"/>
        <end position="716"/>
    </location>
</feature>
<dbReference type="SMART" id="SM00468">
    <property type="entry name" value="PreSET"/>
    <property type="match status" value="1"/>
</dbReference>
<dbReference type="KEGG" id="soe:110788214"/>
<dbReference type="PROSITE" id="PS51580">
    <property type="entry name" value="SAM_MT43_3"/>
    <property type="match status" value="1"/>
</dbReference>
<evidence type="ECO:0000259" key="4">
    <source>
        <dbReference type="PROSITE" id="PS50280"/>
    </source>
</evidence>
<dbReference type="InterPro" id="IPR001214">
    <property type="entry name" value="SET_dom"/>
</dbReference>
<keyword evidence="6" id="KW-1185">Reference proteome</keyword>
<evidence type="ECO:0000256" key="2">
    <source>
        <dbReference type="ARBA" id="ARBA00022454"/>
    </source>
</evidence>
<dbReference type="AlphaFoldDB" id="A0A9R0JVE6"/>
<dbReference type="Pfam" id="PF10440">
    <property type="entry name" value="WIYLD"/>
    <property type="match status" value="1"/>
</dbReference>